<dbReference type="InterPro" id="IPR007863">
    <property type="entry name" value="Peptidase_M16_C"/>
</dbReference>
<protein>
    <submittedName>
        <fullName evidence="5">Insulinase family protein</fullName>
    </submittedName>
</protein>
<name>A0ABS9D0S4_9ALTE</name>
<feature type="signal peptide" evidence="2">
    <location>
        <begin position="1"/>
        <end position="21"/>
    </location>
</feature>
<gene>
    <name evidence="5" type="ORF">L0668_00270</name>
</gene>
<comment type="similarity">
    <text evidence="1">Belongs to the peptidase M16 family.</text>
</comment>
<dbReference type="Pfam" id="PF05193">
    <property type="entry name" value="Peptidase_M16_C"/>
    <property type="match status" value="2"/>
</dbReference>
<dbReference type="EMBL" id="JAKGAS010000001">
    <property type="protein sequence ID" value="MCF2946529.1"/>
    <property type="molecule type" value="Genomic_DNA"/>
</dbReference>
<evidence type="ECO:0000313" key="6">
    <source>
        <dbReference type="Proteomes" id="UP001521137"/>
    </source>
</evidence>
<keyword evidence="6" id="KW-1185">Reference proteome</keyword>
<feature type="domain" description="Peptidase M16 N-terminal" evidence="3">
    <location>
        <begin position="53"/>
        <end position="183"/>
    </location>
</feature>
<reference evidence="5 6" key="1">
    <citation type="submission" date="2022-01" db="EMBL/GenBank/DDBJ databases">
        <title>Paraglaciecola sp. G1-23.</title>
        <authorList>
            <person name="Jin M.S."/>
            <person name="Han D.M."/>
            <person name="Kim H.M."/>
            <person name="Jeon C.O."/>
        </authorList>
    </citation>
    <scope>NUCLEOTIDE SEQUENCE [LARGE SCALE GENOMIC DNA]</scope>
    <source>
        <strain evidence="5 6">G1-23</strain>
    </source>
</reference>
<keyword evidence="2" id="KW-0732">Signal</keyword>
<dbReference type="SUPFAM" id="SSF63411">
    <property type="entry name" value="LuxS/MPP-like metallohydrolase"/>
    <property type="match status" value="4"/>
</dbReference>
<dbReference type="PANTHER" id="PTHR11851:SF49">
    <property type="entry name" value="MITOCHONDRIAL-PROCESSING PEPTIDASE SUBUNIT ALPHA"/>
    <property type="match status" value="1"/>
</dbReference>
<feature type="domain" description="Peptidase M16 C-terminal" evidence="4">
    <location>
        <begin position="210"/>
        <end position="386"/>
    </location>
</feature>
<dbReference type="RefSeq" id="WP_235310060.1">
    <property type="nucleotide sequence ID" value="NZ_JAKGAS010000001.1"/>
</dbReference>
<feature type="chain" id="PRO_5046587905" evidence="2">
    <location>
        <begin position="22"/>
        <end position="953"/>
    </location>
</feature>
<dbReference type="InterPro" id="IPR011765">
    <property type="entry name" value="Pept_M16_N"/>
</dbReference>
<proteinExistence type="inferred from homology"/>
<feature type="domain" description="Peptidase M16 C-terminal" evidence="4">
    <location>
        <begin position="683"/>
        <end position="859"/>
    </location>
</feature>
<dbReference type="InterPro" id="IPR050361">
    <property type="entry name" value="MPP/UQCRC_Complex"/>
</dbReference>
<dbReference type="PROSITE" id="PS51257">
    <property type="entry name" value="PROKAR_LIPOPROTEIN"/>
    <property type="match status" value="1"/>
</dbReference>
<dbReference type="Proteomes" id="UP001521137">
    <property type="component" value="Unassembled WGS sequence"/>
</dbReference>
<accession>A0ABS9D0S4</accession>
<sequence>MKSFKYLVSALTLAVIFTACTNPETQVATVEAPAEKAQSLNIEKYQLKNGLDVVLHQDTSDPVVAVAIVYHVGSNRELPGKTGFAHFFEHMLFQNSENVGAGQFIKNIGNMGGTLNGGTWQDGTIYYEVVPNDGLEQILWMESDRMGYFINTVTQEGLENEKQVVKNEKRQRVDNRPYGHTNAVVMEAIYPEGHPYSWSVIGSLEDLQNATLQDVRDFYQKWYGVNNATLVLAGDFENKQAKAWIEKYFGELEAQPEVAALVPRPAVLEKSISLYHEDNFAQLPELTLTFPAIEKYQTDAYALELLAEVLNDGKDSVFYQTVVEQDKLAPSITTSAYIGELAGTFSLKVRAFNGIKLDNVKASIDKAIARFAKEGFSDEQLARIMTRKEKSFYNNLTSVFNKASSLARYNEFAGDPKLITTEIERYKSITQTDILSVFNKYINGQHYVATSFVPKGQTELKLAGALKADVVEEKVVQGAELSKEQESEELAPIAQAKSAFDRSVKPEFGPKPSITLPKVWNTNLDNGVQVLGIEHNELPLVSFSIRVLGGHVFDQAGKVGVANLVTSMMMEGTANKTPQELEKALGELGAELEFTTSGEYVTLTGNTLAANYDAVMALALEILLQPRWDESEWARIKKDTIAQIQQSQGNPGAISTNVYNKLMYGNENMLATPILGTIDDVNKIELQDLKDFYTNNFVANLTSVHIAGDVTQQQVTSSLTGLTTGLKAGEVTLPHSTAAPSIEKAQLYFVDVPGAKQSFIKIGARAMDANAEDYYPLVAVNHNLGGSFSGQLFQILRLQKGYTYGAYSGVNRRNLGGVFTARSSVRSNVTLESLQTFREIMTDYQKGFDASALQNTKSVLSRSNARAFETTNSLMGVLQNISSYQLPKDYVAQQQQILADMTLEQAQQIVAKYMDPDKMIYLIVGDAATQLERVNQLGLGEAIVLDTAGDPVQ</sequence>
<organism evidence="5 6">
    <name type="scientific">Paraglaciecola algarum</name>
    <dbReference type="NCBI Taxonomy" id="3050085"/>
    <lineage>
        <taxon>Bacteria</taxon>
        <taxon>Pseudomonadati</taxon>
        <taxon>Pseudomonadota</taxon>
        <taxon>Gammaproteobacteria</taxon>
        <taxon>Alteromonadales</taxon>
        <taxon>Alteromonadaceae</taxon>
        <taxon>Paraglaciecola</taxon>
    </lineage>
</organism>
<dbReference type="Pfam" id="PF00675">
    <property type="entry name" value="Peptidase_M16"/>
    <property type="match status" value="2"/>
</dbReference>
<evidence type="ECO:0000256" key="2">
    <source>
        <dbReference type="SAM" id="SignalP"/>
    </source>
</evidence>
<evidence type="ECO:0000256" key="1">
    <source>
        <dbReference type="ARBA" id="ARBA00007261"/>
    </source>
</evidence>
<evidence type="ECO:0000313" key="5">
    <source>
        <dbReference type="EMBL" id="MCF2946529.1"/>
    </source>
</evidence>
<dbReference type="Gene3D" id="3.30.830.10">
    <property type="entry name" value="Metalloenzyme, LuxS/M16 peptidase-like"/>
    <property type="match status" value="4"/>
</dbReference>
<evidence type="ECO:0000259" key="4">
    <source>
        <dbReference type="Pfam" id="PF05193"/>
    </source>
</evidence>
<evidence type="ECO:0000259" key="3">
    <source>
        <dbReference type="Pfam" id="PF00675"/>
    </source>
</evidence>
<feature type="domain" description="Peptidase M16 N-terminal" evidence="3">
    <location>
        <begin position="539"/>
        <end position="666"/>
    </location>
</feature>
<dbReference type="PANTHER" id="PTHR11851">
    <property type="entry name" value="METALLOPROTEASE"/>
    <property type="match status" value="1"/>
</dbReference>
<dbReference type="InterPro" id="IPR011249">
    <property type="entry name" value="Metalloenz_LuxS/M16"/>
</dbReference>
<comment type="caution">
    <text evidence="5">The sequence shown here is derived from an EMBL/GenBank/DDBJ whole genome shotgun (WGS) entry which is preliminary data.</text>
</comment>